<feature type="region of interest" description="Disordered" evidence="1">
    <location>
        <begin position="1"/>
        <end position="184"/>
    </location>
</feature>
<dbReference type="OrthoDB" id="5383504at2"/>
<name>A0A540X8Q9_9BACT</name>
<feature type="compositionally biased region" description="Polar residues" evidence="1">
    <location>
        <begin position="119"/>
        <end position="132"/>
    </location>
</feature>
<dbReference type="RefSeq" id="WP_141640599.1">
    <property type="nucleotide sequence ID" value="NZ_VIFM01000004.1"/>
</dbReference>
<reference evidence="2 3" key="1">
    <citation type="submission" date="2019-06" db="EMBL/GenBank/DDBJ databases">
        <authorList>
            <person name="Livingstone P."/>
            <person name="Whitworth D."/>
        </authorList>
    </citation>
    <scope>NUCLEOTIDE SEQUENCE [LARGE SCALE GENOMIC DNA]</scope>
    <source>
        <strain evidence="2 3">AM401</strain>
    </source>
</reference>
<dbReference type="AlphaFoldDB" id="A0A540X8Q9"/>
<protein>
    <submittedName>
        <fullName evidence="2">Uncharacterized protein</fullName>
    </submittedName>
</protein>
<comment type="caution">
    <text evidence="2">The sequence shown here is derived from an EMBL/GenBank/DDBJ whole genome shotgun (WGS) entry which is preliminary data.</text>
</comment>
<evidence type="ECO:0000313" key="3">
    <source>
        <dbReference type="Proteomes" id="UP000315369"/>
    </source>
</evidence>
<proteinExistence type="predicted"/>
<accession>A0A540X8Q9</accession>
<keyword evidence="3" id="KW-1185">Reference proteome</keyword>
<organism evidence="2 3">
    <name type="scientific">Myxococcus llanfairpwllgwyngyllgogerychwyrndrobwllllantysiliogogogochensis</name>
    <dbReference type="NCBI Taxonomy" id="2590453"/>
    <lineage>
        <taxon>Bacteria</taxon>
        <taxon>Pseudomonadati</taxon>
        <taxon>Myxococcota</taxon>
        <taxon>Myxococcia</taxon>
        <taxon>Myxococcales</taxon>
        <taxon>Cystobacterineae</taxon>
        <taxon>Myxococcaceae</taxon>
        <taxon>Myxococcus</taxon>
    </lineage>
</organism>
<sequence length="349" mass="36122">MAPGDDTHAVNSGASHPMQFDGTTLHAGASTSLPSEFSAGPSKHSGMGDRRTDEAPVAARTPSDGVESTASASPLSAPPESLATSSDSSEGLRVSIKATEPRSPKRQVVRLMRPMPLPSETSASESVPTLQRASPLPARGEDASSNVPPAAREVTADAPRYEASTPAGVTPRPPSAPVEAHTSLPSATPVMRVLSSTPAAFRAPGSVAQSTPVVRPAAPAVSRPRSRLTFLPPMEAEPVAPPSSPEPERAVPPAALATSQVVRQVSQGLTPVLERAQQVTHEALTVERSSRPASTPAVDSGANAAVRNTFNVNVQMGAETATAGMDRRTLEDALVDILRETARRHGLEV</sequence>
<dbReference type="EMBL" id="VIFM01000004">
    <property type="protein sequence ID" value="TQF17695.1"/>
    <property type="molecule type" value="Genomic_DNA"/>
</dbReference>
<evidence type="ECO:0000313" key="2">
    <source>
        <dbReference type="EMBL" id="TQF17695.1"/>
    </source>
</evidence>
<feature type="compositionally biased region" description="Low complexity" evidence="1">
    <location>
        <begin position="67"/>
        <end position="86"/>
    </location>
</feature>
<gene>
    <name evidence="2" type="ORF">FJV41_01620</name>
</gene>
<dbReference type="Proteomes" id="UP000315369">
    <property type="component" value="Unassembled WGS sequence"/>
</dbReference>
<evidence type="ECO:0000256" key="1">
    <source>
        <dbReference type="SAM" id="MobiDB-lite"/>
    </source>
</evidence>